<dbReference type="Proteomes" id="UP001548832">
    <property type="component" value="Unassembled WGS sequence"/>
</dbReference>
<evidence type="ECO:0000256" key="1">
    <source>
        <dbReference type="SAM" id="Phobius"/>
    </source>
</evidence>
<proteinExistence type="predicted"/>
<keyword evidence="1" id="KW-0812">Transmembrane</keyword>
<feature type="transmembrane region" description="Helical" evidence="1">
    <location>
        <begin position="92"/>
        <end position="114"/>
    </location>
</feature>
<feature type="transmembrane region" description="Helical" evidence="1">
    <location>
        <begin position="33"/>
        <end position="54"/>
    </location>
</feature>
<evidence type="ECO:0000313" key="2">
    <source>
        <dbReference type="EMBL" id="MET2825674.1"/>
    </source>
</evidence>
<sequence length="144" mass="15208">MAKKAQDGTPAPPGGVPGGTFGFLQAAIKAVPAVRYALGVGGIAAVIAIVASFLDLRIALVGIPILFVFMVVLVIFARLADNAPGLRWAISALVWFSVLLLIFATALFALTFFVRADILHGWGLNSFYDLFGWQPAPPPTTKTP</sequence>
<feature type="transmembrane region" description="Helical" evidence="1">
    <location>
        <begin position="60"/>
        <end position="80"/>
    </location>
</feature>
<name>A0ABV2D6M5_9HYPH</name>
<organism evidence="2 3">
    <name type="scientific">Mesorhizobium shangrilense</name>
    <dbReference type="NCBI Taxonomy" id="460060"/>
    <lineage>
        <taxon>Bacteria</taxon>
        <taxon>Pseudomonadati</taxon>
        <taxon>Pseudomonadota</taxon>
        <taxon>Alphaproteobacteria</taxon>
        <taxon>Hyphomicrobiales</taxon>
        <taxon>Phyllobacteriaceae</taxon>
        <taxon>Mesorhizobium</taxon>
    </lineage>
</organism>
<dbReference type="EMBL" id="JBEWSZ010000001">
    <property type="protein sequence ID" value="MET2825674.1"/>
    <property type="molecule type" value="Genomic_DNA"/>
</dbReference>
<gene>
    <name evidence="2" type="ORF">ABVQ20_01645</name>
</gene>
<protein>
    <recommendedName>
        <fullName evidence="4">DUF805 domain-containing protein</fullName>
    </recommendedName>
</protein>
<evidence type="ECO:0008006" key="4">
    <source>
        <dbReference type="Google" id="ProtNLM"/>
    </source>
</evidence>
<keyword evidence="1" id="KW-1133">Transmembrane helix</keyword>
<reference evidence="2 3" key="1">
    <citation type="submission" date="2024-06" db="EMBL/GenBank/DDBJ databases">
        <authorList>
            <person name="Kim D.-U."/>
        </authorList>
    </citation>
    <scope>NUCLEOTIDE SEQUENCE [LARGE SCALE GENOMIC DNA]</scope>
    <source>
        <strain evidence="2 3">KACC15460</strain>
    </source>
</reference>
<dbReference type="RefSeq" id="WP_354457760.1">
    <property type="nucleotide sequence ID" value="NZ_JBEWSZ010000001.1"/>
</dbReference>
<keyword evidence="1" id="KW-0472">Membrane</keyword>
<comment type="caution">
    <text evidence="2">The sequence shown here is derived from an EMBL/GenBank/DDBJ whole genome shotgun (WGS) entry which is preliminary data.</text>
</comment>
<evidence type="ECO:0000313" key="3">
    <source>
        <dbReference type="Proteomes" id="UP001548832"/>
    </source>
</evidence>
<accession>A0ABV2D6M5</accession>
<keyword evidence="3" id="KW-1185">Reference proteome</keyword>